<evidence type="ECO:0000256" key="7">
    <source>
        <dbReference type="SAM" id="MobiDB-lite"/>
    </source>
</evidence>
<keyword evidence="4" id="KW-0547">Nucleotide-binding</keyword>
<evidence type="ECO:0000259" key="8">
    <source>
        <dbReference type="PROSITE" id="PS50011"/>
    </source>
</evidence>
<dbReference type="GeneID" id="40318093"/>
<organism evidence="9 10">
    <name type="scientific">Trypanosoma conorhini</name>
    <dbReference type="NCBI Taxonomy" id="83891"/>
    <lineage>
        <taxon>Eukaryota</taxon>
        <taxon>Discoba</taxon>
        <taxon>Euglenozoa</taxon>
        <taxon>Kinetoplastea</taxon>
        <taxon>Metakinetoplastina</taxon>
        <taxon>Trypanosomatida</taxon>
        <taxon>Trypanosomatidae</taxon>
        <taxon>Trypanosoma</taxon>
    </lineage>
</organism>
<dbReference type="FunFam" id="1.10.510.10:FF:001706">
    <property type="entry name" value="Protein kinase, putative"/>
    <property type="match status" value="1"/>
</dbReference>
<dbReference type="InterPro" id="IPR047916">
    <property type="entry name" value="TTBK_Asator-like_STKc"/>
</dbReference>
<feature type="region of interest" description="Disordered" evidence="7">
    <location>
        <begin position="537"/>
        <end position="678"/>
    </location>
</feature>
<evidence type="ECO:0000313" key="10">
    <source>
        <dbReference type="Proteomes" id="UP000284403"/>
    </source>
</evidence>
<evidence type="ECO:0000256" key="3">
    <source>
        <dbReference type="ARBA" id="ARBA00022679"/>
    </source>
</evidence>
<comment type="caution">
    <text evidence="9">The sequence shown here is derived from an EMBL/GenBank/DDBJ whole genome shotgun (WGS) entry which is preliminary data.</text>
</comment>
<evidence type="ECO:0000313" key="9">
    <source>
        <dbReference type="EMBL" id="RNF18740.1"/>
    </source>
</evidence>
<accession>A0A3R7S0U2</accession>
<dbReference type="PROSITE" id="PS00108">
    <property type="entry name" value="PROTEIN_KINASE_ST"/>
    <property type="match status" value="1"/>
</dbReference>
<feature type="region of interest" description="Disordered" evidence="7">
    <location>
        <begin position="1"/>
        <end position="29"/>
    </location>
</feature>
<dbReference type="EC" id="2.7.11.1" evidence="1"/>
<reference evidence="9 10" key="1">
    <citation type="journal article" date="2018" name="BMC Genomics">
        <title>Genomic comparison of Trypanosoma conorhini and Trypanosoma rangeli to Trypanosoma cruzi strains of high and low virulence.</title>
        <authorList>
            <person name="Bradwell K.R."/>
            <person name="Koparde V.N."/>
            <person name="Matveyev A.V."/>
            <person name="Serrano M.G."/>
            <person name="Alves J.M."/>
            <person name="Parikh H."/>
            <person name="Huang B."/>
            <person name="Lee V."/>
            <person name="Espinosa-Alvarez O."/>
            <person name="Ortiz P.A."/>
            <person name="Costa-Martins A.G."/>
            <person name="Teixeira M.M."/>
            <person name="Buck G.A."/>
        </authorList>
    </citation>
    <scope>NUCLEOTIDE SEQUENCE [LARGE SCALE GENOMIC DNA]</scope>
    <source>
        <strain evidence="9 10">025E</strain>
    </source>
</reference>
<dbReference type="SMART" id="SM00220">
    <property type="entry name" value="S_TKc"/>
    <property type="match status" value="1"/>
</dbReference>
<protein>
    <recommendedName>
        <fullName evidence="1">non-specific serine/threonine protein kinase</fullName>
        <ecNumber evidence="1">2.7.11.1</ecNumber>
    </recommendedName>
</protein>
<dbReference type="InterPro" id="IPR000719">
    <property type="entry name" value="Prot_kinase_dom"/>
</dbReference>
<dbReference type="AlphaFoldDB" id="A0A3R7S0U2"/>
<dbReference type="PROSITE" id="PS50011">
    <property type="entry name" value="PROTEIN_KINASE_DOM"/>
    <property type="match status" value="1"/>
</dbReference>
<dbReference type="Pfam" id="PF00069">
    <property type="entry name" value="Pkinase"/>
    <property type="match status" value="1"/>
</dbReference>
<dbReference type="RefSeq" id="XP_029228593.1">
    <property type="nucleotide sequence ID" value="XM_029371392.1"/>
</dbReference>
<evidence type="ECO:0000256" key="1">
    <source>
        <dbReference type="ARBA" id="ARBA00012513"/>
    </source>
</evidence>
<dbReference type="CDD" id="cd14017">
    <property type="entry name" value="STKc_TTBK"/>
    <property type="match status" value="1"/>
</dbReference>
<feature type="compositionally biased region" description="Basic and acidic residues" evidence="7">
    <location>
        <begin position="571"/>
        <end position="591"/>
    </location>
</feature>
<keyword evidence="10" id="KW-1185">Reference proteome</keyword>
<sequence>MGGDSRQALAEASDSRKRLPLPPPPPPTVANAAPLKVIVAEEGHIKDADVVNISNNKLNAGRWVKTNGASTRRKSTPKVAQTRVTIGMRLKRWIITGRIGAGSFGETFTAIEEPRGRSDGDEEGETDDILALSHSSLTSPNLVEVCIKVEQENKNVLRIEAAALKKIQPCPQVVRYLGSGNTGGMNFLVMERLGPNLAELRRNTPLGTFTHFTTLKLGISCLRAIRGVHQMGLVHRDIKPSNFVMGLGGTSDPRTCYLIDFGLARRYRRVNGDVRPPRENAGFRGTSRYASLASHRQQELGRVDDIWSLLFMLVEFATGSLPWRKYKEKEEIGRCKEEMIGPGLVQNLPREFRQFLAHLQTLQYEDEPGYDFLLSLLERAIERRGYPPDKKFDWEHEDDTVYQIHFHDKRSVTRELVRENDAAVDNCAGDRENYFPQPISFRYASQKPLDVTSVPAPEAVNINKSRSAPAARLMPPSPRTEEEAEEQSRVGASDVNVSVGIYRTCDCDNGNRALQGAGTLPWNASSATPNPRLATIASENKNERDGAEHSRGCDAKEEHDKLEVLDLEDGFSPRERVSPTIHGDKIDKDALLGDSPLRNTAVGDHSTRLTSPRQHEQKEQEQQQHQQEHNPHEMTTTKRVSFARDVDVAEDDAAASPRRGTSEPKKKKKRVSCECNFM</sequence>
<name>A0A3R7S0U2_9TRYP</name>
<dbReference type="EMBL" id="MKKU01000223">
    <property type="protein sequence ID" value="RNF18740.1"/>
    <property type="molecule type" value="Genomic_DNA"/>
</dbReference>
<feature type="compositionally biased region" description="Basic and acidic residues" evidence="7">
    <location>
        <begin position="540"/>
        <end position="564"/>
    </location>
</feature>
<keyword evidence="2" id="KW-0723">Serine/threonine-protein kinase</keyword>
<evidence type="ECO:0000256" key="6">
    <source>
        <dbReference type="ARBA" id="ARBA00022840"/>
    </source>
</evidence>
<keyword evidence="3 9" id="KW-0808">Transferase</keyword>
<dbReference type="GO" id="GO:0005524">
    <property type="term" value="F:ATP binding"/>
    <property type="evidence" value="ECO:0007669"/>
    <property type="project" value="UniProtKB-KW"/>
</dbReference>
<feature type="domain" description="Protein kinase" evidence="8">
    <location>
        <begin position="93"/>
        <end position="381"/>
    </location>
</feature>
<proteinExistence type="predicted"/>
<evidence type="ECO:0000256" key="2">
    <source>
        <dbReference type="ARBA" id="ARBA00022527"/>
    </source>
</evidence>
<feature type="region of interest" description="Disordered" evidence="7">
    <location>
        <begin position="460"/>
        <end position="492"/>
    </location>
</feature>
<feature type="compositionally biased region" description="Basic and acidic residues" evidence="7">
    <location>
        <begin position="613"/>
        <end position="647"/>
    </location>
</feature>
<gene>
    <name evidence="9" type="ORF">Tco025E_04482</name>
</gene>
<dbReference type="GO" id="GO:0004674">
    <property type="term" value="F:protein serine/threonine kinase activity"/>
    <property type="evidence" value="ECO:0007669"/>
    <property type="project" value="UniProtKB-KW"/>
</dbReference>
<dbReference type="InterPro" id="IPR050235">
    <property type="entry name" value="CK1_Ser-Thr_kinase"/>
</dbReference>
<dbReference type="SUPFAM" id="SSF56112">
    <property type="entry name" value="Protein kinase-like (PK-like)"/>
    <property type="match status" value="1"/>
</dbReference>
<dbReference type="InterPro" id="IPR008271">
    <property type="entry name" value="Ser/Thr_kinase_AS"/>
</dbReference>
<evidence type="ECO:0000256" key="4">
    <source>
        <dbReference type="ARBA" id="ARBA00022741"/>
    </source>
</evidence>
<keyword evidence="6" id="KW-0067">ATP-binding</keyword>
<dbReference type="InterPro" id="IPR011009">
    <property type="entry name" value="Kinase-like_dom_sf"/>
</dbReference>
<dbReference type="OrthoDB" id="5979581at2759"/>
<dbReference type="PANTHER" id="PTHR11909">
    <property type="entry name" value="CASEIN KINASE-RELATED"/>
    <property type="match status" value="1"/>
</dbReference>
<dbReference type="Proteomes" id="UP000284403">
    <property type="component" value="Unassembled WGS sequence"/>
</dbReference>
<dbReference type="Gene3D" id="1.10.510.10">
    <property type="entry name" value="Transferase(Phosphotransferase) domain 1"/>
    <property type="match status" value="1"/>
</dbReference>
<evidence type="ECO:0000256" key="5">
    <source>
        <dbReference type="ARBA" id="ARBA00022777"/>
    </source>
</evidence>
<keyword evidence="5 9" id="KW-0418">Kinase</keyword>